<dbReference type="GO" id="GO:0005634">
    <property type="term" value="C:nucleus"/>
    <property type="evidence" value="ECO:0007669"/>
    <property type="project" value="TreeGrafter"/>
</dbReference>
<evidence type="ECO:0000313" key="2">
    <source>
        <dbReference type="Proteomes" id="UP000507470"/>
    </source>
</evidence>
<gene>
    <name evidence="1" type="ORF">MCOR_54419</name>
</gene>
<dbReference type="Gene3D" id="1.10.1170.10">
    <property type="entry name" value="Inhibitor Of Apoptosis Protein (2mihbC-IAP-1), Chain A"/>
    <property type="match status" value="1"/>
</dbReference>
<dbReference type="PANTHER" id="PTHR10044:SF139">
    <property type="entry name" value="DEATH-ASSOCIATED INHIBITOR OF APOPTOSIS 2"/>
    <property type="match status" value="1"/>
</dbReference>
<dbReference type="GO" id="GO:0051726">
    <property type="term" value="P:regulation of cell cycle"/>
    <property type="evidence" value="ECO:0007669"/>
    <property type="project" value="TreeGrafter"/>
</dbReference>
<protein>
    <recommendedName>
        <fullName evidence="3">BIRC7_8</fullName>
    </recommendedName>
</protein>
<evidence type="ECO:0000313" key="1">
    <source>
        <dbReference type="EMBL" id="CAC5422367.1"/>
    </source>
</evidence>
<dbReference type="PROSITE" id="PS50143">
    <property type="entry name" value="BIR_REPEAT_2"/>
    <property type="match status" value="1"/>
</dbReference>
<reference evidence="1 2" key="1">
    <citation type="submission" date="2020-06" db="EMBL/GenBank/DDBJ databases">
        <authorList>
            <person name="Li R."/>
            <person name="Bekaert M."/>
        </authorList>
    </citation>
    <scope>NUCLEOTIDE SEQUENCE [LARGE SCALE GENOMIC DNA]</scope>
    <source>
        <strain evidence="2">wild</strain>
    </source>
</reference>
<dbReference type="CDD" id="cd00022">
    <property type="entry name" value="BIR"/>
    <property type="match status" value="1"/>
</dbReference>
<dbReference type="EMBL" id="CACVKT020009575">
    <property type="protein sequence ID" value="CAC5422367.1"/>
    <property type="molecule type" value="Genomic_DNA"/>
</dbReference>
<dbReference type="SMART" id="SM00238">
    <property type="entry name" value="BIR"/>
    <property type="match status" value="1"/>
</dbReference>
<dbReference type="PANTHER" id="PTHR10044">
    <property type="entry name" value="INHIBITOR OF APOPTOSIS"/>
    <property type="match status" value="1"/>
</dbReference>
<evidence type="ECO:0008006" key="3">
    <source>
        <dbReference type="Google" id="ProtNLM"/>
    </source>
</evidence>
<dbReference type="Pfam" id="PF00653">
    <property type="entry name" value="BIR"/>
    <property type="match status" value="1"/>
</dbReference>
<accession>A0A6J8EPQ8</accession>
<sequence>MVTRGSSRRNGTIPFSSLTPVILNSLPGETTPVQQETEGVGRRRPRYPVYVELAARLHSFRRWPFYGPTVEDLAHAGFFGERHNGDSVCCYYCGVVLNNWDRNDDPWVEHAWWFPQCRFLKETRGERFIHLVQRQSQEEDRFHRRMHTAVVENDTDMTQEVKAQIKAILEAKFTEDDVLLAMKKFMEQKGIFYVYIALKYHRYLELS</sequence>
<dbReference type="InterPro" id="IPR050784">
    <property type="entry name" value="IAP"/>
</dbReference>
<organism evidence="1 2">
    <name type="scientific">Mytilus coruscus</name>
    <name type="common">Sea mussel</name>
    <dbReference type="NCBI Taxonomy" id="42192"/>
    <lineage>
        <taxon>Eukaryota</taxon>
        <taxon>Metazoa</taxon>
        <taxon>Spiralia</taxon>
        <taxon>Lophotrochozoa</taxon>
        <taxon>Mollusca</taxon>
        <taxon>Bivalvia</taxon>
        <taxon>Autobranchia</taxon>
        <taxon>Pteriomorphia</taxon>
        <taxon>Mytilida</taxon>
        <taxon>Mytiloidea</taxon>
        <taxon>Mytilidae</taxon>
        <taxon>Mytilinae</taxon>
        <taxon>Mytilus</taxon>
    </lineage>
</organism>
<keyword evidence="2" id="KW-1185">Reference proteome</keyword>
<name>A0A6J8EPQ8_MYTCO</name>
<dbReference type="Proteomes" id="UP000507470">
    <property type="component" value="Unassembled WGS sequence"/>
</dbReference>
<dbReference type="SUPFAM" id="SSF57924">
    <property type="entry name" value="Inhibitor of apoptosis (IAP) repeat"/>
    <property type="match status" value="1"/>
</dbReference>
<dbReference type="OrthoDB" id="6152041at2759"/>
<dbReference type="AlphaFoldDB" id="A0A6J8EPQ8"/>
<dbReference type="InterPro" id="IPR001370">
    <property type="entry name" value="BIR_rpt"/>
</dbReference>
<dbReference type="GO" id="GO:0005737">
    <property type="term" value="C:cytoplasm"/>
    <property type="evidence" value="ECO:0007669"/>
    <property type="project" value="TreeGrafter"/>
</dbReference>
<proteinExistence type="predicted"/>